<proteinExistence type="predicted"/>
<dbReference type="GeneID" id="20667082"/>
<accession>W4KNJ3</accession>
<evidence type="ECO:0000256" key="1">
    <source>
        <dbReference type="SAM" id="MobiDB-lite"/>
    </source>
</evidence>
<organism evidence="2 3">
    <name type="scientific">Heterobasidion irregulare (strain TC 32-1)</name>
    <dbReference type="NCBI Taxonomy" id="747525"/>
    <lineage>
        <taxon>Eukaryota</taxon>
        <taxon>Fungi</taxon>
        <taxon>Dikarya</taxon>
        <taxon>Basidiomycota</taxon>
        <taxon>Agaricomycotina</taxon>
        <taxon>Agaricomycetes</taxon>
        <taxon>Russulales</taxon>
        <taxon>Bondarzewiaceae</taxon>
        <taxon>Heterobasidion</taxon>
        <taxon>Heterobasidion annosum species complex</taxon>
    </lineage>
</organism>
<dbReference type="Proteomes" id="UP000030671">
    <property type="component" value="Unassembled WGS sequence"/>
</dbReference>
<dbReference type="EMBL" id="KI925454">
    <property type="protein sequence ID" value="ETW87377.1"/>
    <property type="molecule type" value="Genomic_DNA"/>
</dbReference>
<name>W4KNJ3_HETIT</name>
<feature type="compositionally biased region" description="Polar residues" evidence="1">
    <location>
        <begin position="41"/>
        <end position="50"/>
    </location>
</feature>
<reference evidence="2 3" key="1">
    <citation type="journal article" date="2012" name="New Phytol.">
        <title>Insight into trade-off between wood decay and parasitism from the genome of a fungal forest pathogen.</title>
        <authorList>
            <person name="Olson A."/>
            <person name="Aerts A."/>
            <person name="Asiegbu F."/>
            <person name="Belbahri L."/>
            <person name="Bouzid O."/>
            <person name="Broberg A."/>
            <person name="Canback B."/>
            <person name="Coutinho P.M."/>
            <person name="Cullen D."/>
            <person name="Dalman K."/>
            <person name="Deflorio G."/>
            <person name="van Diepen L.T."/>
            <person name="Dunand C."/>
            <person name="Duplessis S."/>
            <person name="Durling M."/>
            <person name="Gonthier P."/>
            <person name="Grimwood J."/>
            <person name="Fossdal C.G."/>
            <person name="Hansson D."/>
            <person name="Henrissat B."/>
            <person name="Hietala A."/>
            <person name="Himmelstrand K."/>
            <person name="Hoffmeister D."/>
            <person name="Hogberg N."/>
            <person name="James T.Y."/>
            <person name="Karlsson M."/>
            <person name="Kohler A."/>
            <person name="Kues U."/>
            <person name="Lee Y.H."/>
            <person name="Lin Y.C."/>
            <person name="Lind M."/>
            <person name="Lindquist E."/>
            <person name="Lombard V."/>
            <person name="Lucas S."/>
            <person name="Lunden K."/>
            <person name="Morin E."/>
            <person name="Murat C."/>
            <person name="Park J."/>
            <person name="Raffaello T."/>
            <person name="Rouze P."/>
            <person name="Salamov A."/>
            <person name="Schmutz J."/>
            <person name="Solheim H."/>
            <person name="Stahlberg J."/>
            <person name="Velez H."/>
            <person name="de Vries R.P."/>
            <person name="Wiebenga A."/>
            <person name="Woodward S."/>
            <person name="Yakovlev I."/>
            <person name="Garbelotto M."/>
            <person name="Martin F."/>
            <person name="Grigoriev I.V."/>
            <person name="Stenlid J."/>
        </authorList>
    </citation>
    <scope>NUCLEOTIDE SEQUENCE [LARGE SCALE GENOMIC DNA]</scope>
    <source>
        <strain evidence="2 3">TC 32-1</strain>
    </source>
</reference>
<keyword evidence="3" id="KW-1185">Reference proteome</keyword>
<dbReference type="RefSeq" id="XP_009541285.1">
    <property type="nucleotide sequence ID" value="XM_009542990.1"/>
</dbReference>
<evidence type="ECO:0000313" key="3">
    <source>
        <dbReference type="Proteomes" id="UP000030671"/>
    </source>
</evidence>
<dbReference type="InParanoid" id="W4KNJ3"/>
<evidence type="ECO:0000313" key="2">
    <source>
        <dbReference type="EMBL" id="ETW87377.1"/>
    </source>
</evidence>
<feature type="region of interest" description="Disordered" evidence="1">
    <location>
        <begin position="38"/>
        <end position="58"/>
    </location>
</feature>
<dbReference type="AlphaFoldDB" id="W4KNJ3"/>
<protein>
    <submittedName>
        <fullName evidence="2">Uncharacterized protein</fullName>
    </submittedName>
</protein>
<sequence>MHLSVSRARAGSDGCVLSLRCRLPVRKRCKERTNPRCPSCSLPSNPQRSRTPPAPPHLLIFTTPSATFAPRLRCTHPLEPGHPHESCI</sequence>
<dbReference type="HOGENOM" id="CLU_2469361_0_0_1"/>
<gene>
    <name evidence="2" type="ORF">HETIRDRAFT_145454</name>
</gene>
<dbReference type="KEGG" id="hir:HETIRDRAFT_145454"/>